<feature type="transmembrane region" description="Helical" evidence="8">
    <location>
        <begin position="78"/>
        <end position="99"/>
    </location>
</feature>
<dbReference type="Proteomes" id="UP001597362">
    <property type="component" value="Unassembled WGS sequence"/>
</dbReference>
<sequence length="249" mass="27426">MSLGVTLMHYVSIASQLTIMQSIAFLAVIVLLGGCWMQWRQRNIWKLLASAALIHVGFLLAAISVGAASLTDGFWKVILYYMVALILALIGMWIVAYHIQKTAGHTDLRGFAGLYYRAPAVLVAVTLLLLSLAGLPITPLFWGRLFVIMAMTQAEAYWLIAVSLVAVLLSFRTYFSFFKQMFMRSGGAIGYTNKQQWQRSKQSELTNSIAEIEKSDANGSIAIPVAAQVALWLTVALTLLLAVYPGLLF</sequence>
<evidence type="ECO:0000256" key="1">
    <source>
        <dbReference type="ARBA" id="ARBA00004651"/>
    </source>
</evidence>
<proteinExistence type="inferred from homology"/>
<dbReference type="RefSeq" id="WP_377773787.1">
    <property type="nucleotide sequence ID" value="NZ_JBHUHO010000033.1"/>
</dbReference>
<evidence type="ECO:0000256" key="5">
    <source>
        <dbReference type="ARBA" id="ARBA00022989"/>
    </source>
</evidence>
<evidence type="ECO:0000256" key="4">
    <source>
        <dbReference type="ARBA" id="ARBA00022692"/>
    </source>
</evidence>
<feature type="transmembrane region" description="Helical" evidence="8">
    <location>
        <begin position="120"/>
        <end position="144"/>
    </location>
</feature>
<keyword evidence="6 8" id="KW-0472">Membrane</keyword>
<dbReference type="InterPro" id="IPR050586">
    <property type="entry name" value="CPA3_Na-H_Antiporter_D"/>
</dbReference>
<accession>A0ABW4YMZ7</accession>
<evidence type="ECO:0000256" key="2">
    <source>
        <dbReference type="ARBA" id="ARBA00005346"/>
    </source>
</evidence>
<comment type="caution">
    <text evidence="10">The sequence shown here is derived from an EMBL/GenBank/DDBJ whole genome shotgun (WGS) entry which is preliminary data.</text>
</comment>
<feature type="transmembrane region" description="Helical" evidence="8">
    <location>
        <begin position="44"/>
        <end position="66"/>
    </location>
</feature>
<name>A0ABW4YMZ7_9BACL</name>
<protein>
    <submittedName>
        <fullName evidence="10">Proton-conducting transporter membrane subunit</fullName>
    </submittedName>
</protein>
<comment type="subcellular location">
    <subcellularLocation>
        <location evidence="1">Cell membrane</location>
        <topology evidence="1">Multi-pass membrane protein</topology>
    </subcellularLocation>
    <subcellularLocation>
        <location evidence="7">Membrane</location>
        <topology evidence="7">Multi-pass membrane protein</topology>
    </subcellularLocation>
</comment>
<dbReference type="PANTHER" id="PTHR42703">
    <property type="entry name" value="NADH DEHYDROGENASE"/>
    <property type="match status" value="1"/>
</dbReference>
<feature type="domain" description="NADH:quinone oxidoreductase/Mrp antiporter transmembrane" evidence="9">
    <location>
        <begin position="5"/>
        <end position="169"/>
    </location>
</feature>
<organism evidence="10 11">
    <name type="scientific">Paenibacillus yanchengensis</name>
    <dbReference type="NCBI Taxonomy" id="2035833"/>
    <lineage>
        <taxon>Bacteria</taxon>
        <taxon>Bacillati</taxon>
        <taxon>Bacillota</taxon>
        <taxon>Bacilli</taxon>
        <taxon>Bacillales</taxon>
        <taxon>Paenibacillaceae</taxon>
        <taxon>Paenibacillus</taxon>
    </lineage>
</organism>
<evidence type="ECO:0000313" key="11">
    <source>
        <dbReference type="Proteomes" id="UP001597362"/>
    </source>
</evidence>
<evidence type="ECO:0000256" key="7">
    <source>
        <dbReference type="RuleBase" id="RU000320"/>
    </source>
</evidence>
<comment type="similarity">
    <text evidence="2">Belongs to the CPA3 antiporters (TC 2.A.63) subunit D family.</text>
</comment>
<feature type="transmembrane region" description="Helical" evidence="8">
    <location>
        <begin position="221"/>
        <end position="244"/>
    </location>
</feature>
<keyword evidence="5 8" id="KW-1133">Transmembrane helix</keyword>
<feature type="transmembrane region" description="Helical" evidence="8">
    <location>
        <begin position="156"/>
        <end position="175"/>
    </location>
</feature>
<evidence type="ECO:0000256" key="6">
    <source>
        <dbReference type="ARBA" id="ARBA00023136"/>
    </source>
</evidence>
<reference evidence="11" key="1">
    <citation type="journal article" date="2019" name="Int. J. Syst. Evol. Microbiol.">
        <title>The Global Catalogue of Microorganisms (GCM) 10K type strain sequencing project: providing services to taxonomists for standard genome sequencing and annotation.</title>
        <authorList>
            <consortium name="The Broad Institute Genomics Platform"/>
            <consortium name="The Broad Institute Genome Sequencing Center for Infectious Disease"/>
            <person name="Wu L."/>
            <person name="Ma J."/>
        </authorList>
    </citation>
    <scope>NUCLEOTIDE SEQUENCE [LARGE SCALE GENOMIC DNA]</scope>
    <source>
        <strain evidence="11">GH52</strain>
    </source>
</reference>
<evidence type="ECO:0000256" key="3">
    <source>
        <dbReference type="ARBA" id="ARBA00022475"/>
    </source>
</evidence>
<keyword evidence="3" id="KW-1003">Cell membrane</keyword>
<dbReference type="Pfam" id="PF00361">
    <property type="entry name" value="Proton_antipo_M"/>
    <property type="match status" value="1"/>
</dbReference>
<keyword evidence="4 7" id="KW-0812">Transmembrane</keyword>
<gene>
    <name evidence="10" type="ORF">ACFSJH_14985</name>
</gene>
<evidence type="ECO:0000256" key="8">
    <source>
        <dbReference type="SAM" id="Phobius"/>
    </source>
</evidence>
<dbReference type="PANTHER" id="PTHR42703:SF1">
    <property type="entry name" value="NA(+)_H(+) ANTIPORTER SUBUNIT D1"/>
    <property type="match status" value="1"/>
</dbReference>
<dbReference type="EMBL" id="JBHUHO010000033">
    <property type="protein sequence ID" value="MFD2117033.1"/>
    <property type="molecule type" value="Genomic_DNA"/>
</dbReference>
<evidence type="ECO:0000259" key="9">
    <source>
        <dbReference type="Pfam" id="PF00361"/>
    </source>
</evidence>
<feature type="transmembrane region" description="Helical" evidence="8">
    <location>
        <begin position="12"/>
        <end position="32"/>
    </location>
</feature>
<evidence type="ECO:0000313" key="10">
    <source>
        <dbReference type="EMBL" id="MFD2117033.1"/>
    </source>
</evidence>
<keyword evidence="11" id="KW-1185">Reference proteome</keyword>
<dbReference type="InterPro" id="IPR001750">
    <property type="entry name" value="ND/Mrp_TM"/>
</dbReference>